<name>A0AAP3UYP7_9PROT</name>
<evidence type="ECO:0000313" key="2">
    <source>
        <dbReference type="Proteomes" id="UP001301140"/>
    </source>
</evidence>
<dbReference type="RefSeq" id="WP_327787620.1">
    <property type="nucleotide sequence ID" value="NZ_JARGEQ010000016.1"/>
</dbReference>
<keyword evidence="2" id="KW-1185">Reference proteome</keyword>
<evidence type="ECO:0000313" key="1">
    <source>
        <dbReference type="EMBL" id="MDF1585206.1"/>
    </source>
</evidence>
<reference evidence="1 2" key="1">
    <citation type="submission" date="2023-03" db="EMBL/GenBank/DDBJ databases">
        <title>YIM 152171 draft genome.</title>
        <authorList>
            <person name="Yang Z."/>
        </authorList>
    </citation>
    <scope>NUCLEOTIDE SEQUENCE [LARGE SCALE GENOMIC DNA]</scope>
    <source>
        <strain evidence="1 2">YIM 152171</strain>
    </source>
</reference>
<protein>
    <submittedName>
        <fullName evidence="1">Uncharacterized protein</fullName>
    </submittedName>
</protein>
<organism evidence="1 2">
    <name type="scientific">Marinimicrococcus flavescens</name>
    <dbReference type="NCBI Taxonomy" id="3031815"/>
    <lineage>
        <taxon>Bacteria</taxon>
        <taxon>Pseudomonadati</taxon>
        <taxon>Pseudomonadota</taxon>
        <taxon>Alphaproteobacteria</taxon>
        <taxon>Geminicoccales</taxon>
        <taxon>Geminicoccaceae</taxon>
        <taxon>Marinimicrococcus</taxon>
    </lineage>
</organism>
<gene>
    <name evidence="1" type="ORF">PZ740_02270</name>
</gene>
<accession>A0AAP3UYP7</accession>
<comment type="caution">
    <text evidence="1">The sequence shown here is derived from an EMBL/GenBank/DDBJ whole genome shotgun (WGS) entry which is preliminary data.</text>
</comment>
<sequence length="79" mass="8524">MANFAGCDVFEQATEMCVVEGEEVRARGKCPTDPAAIRDFLAAHAPDLRRLVIESGSLTACGYWGCRLSAPAPGRRTRP</sequence>
<dbReference type="EMBL" id="JARGEQ010000016">
    <property type="protein sequence ID" value="MDF1585206.1"/>
    <property type="molecule type" value="Genomic_DNA"/>
</dbReference>
<dbReference type="Proteomes" id="UP001301140">
    <property type="component" value="Unassembled WGS sequence"/>
</dbReference>
<dbReference type="AlphaFoldDB" id="A0AAP3UYP7"/>
<proteinExistence type="predicted"/>